<reference evidence="2" key="1">
    <citation type="submission" date="2018-12" db="EMBL/GenBank/DDBJ databases">
        <authorList>
            <person name="Syme R.A."/>
            <person name="Farfan-Caceres L."/>
            <person name="Lichtenzveig J."/>
        </authorList>
    </citation>
    <scope>NUCLEOTIDE SEQUENCE</scope>
    <source>
        <strain evidence="2">Al4</strain>
    </source>
</reference>
<protein>
    <submittedName>
        <fullName evidence="2">Uncharacterized protein</fullName>
    </submittedName>
</protein>
<organism evidence="2 3">
    <name type="scientific">Ascochyta lentis</name>
    <dbReference type="NCBI Taxonomy" id="205686"/>
    <lineage>
        <taxon>Eukaryota</taxon>
        <taxon>Fungi</taxon>
        <taxon>Dikarya</taxon>
        <taxon>Ascomycota</taxon>
        <taxon>Pezizomycotina</taxon>
        <taxon>Dothideomycetes</taxon>
        <taxon>Pleosporomycetidae</taxon>
        <taxon>Pleosporales</taxon>
        <taxon>Pleosporineae</taxon>
        <taxon>Didymellaceae</taxon>
        <taxon>Ascochyta</taxon>
    </lineage>
</organism>
<feature type="region of interest" description="Disordered" evidence="1">
    <location>
        <begin position="259"/>
        <end position="280"/>
    </location>
</feature>
<reference evidence="2" key="2">
    <citation type="submission" date="2020-09" db="EMBL/GenBank/DDBJ databases">
        <title>Reference genome assembly for Australian Ascochyta lentis isolate Al4.</title>
        <authorList>
            <person name="Lee R.C."/>
            <person name="Farfan-Caceres L.M."/>
            <person name="Debler J.W."/>
            <person name="Williams A.H."/>
            <person name="Henares B.M."/>
        </authorList>
    </citation>
    <scope>NUCLEOTIDE SEQUENCE</scope>
    <source>
        <strain evidence="2">Al4</strain>
    </source>
</reference>
<evidence type="ECO:0000313" key="2">
    <source>
        <dbReference type="EMBL" id="KAF9701919.1"/>
    </source>
</evidence>
<sequence>MAPIHMQDEFIDDAKDDIPVAGLQGELSLKGRFLFRLGRLLDAELVVPETKGSQTVHIYIKPLVGSASRNTGYDKRLRDFTEDLQCTLVDLARATTGPEREQASRDQWDVILLYVSQNTEKTVGMLQQIFESYRDRFGALVLQTLGLDDVDEKGSSLDTELADLVIRLHQLARGYEGSIKAQNDLIEFAWNLPHRCPDLAVQLRCLLGSTFSTQLYRLVGDLGQPLRTHHTLIRAATSFDIFQTLKFHLGSPPVPSCRAVNSPRKNPPTRQQQSQPLQHHRIASPTHILNPSRKNIMDIIRPYLPKEDRMLGITRLQPEQKQAAALLIGSVLSGLPVPVGSEAYYQFGFVTCRNESEESTLSRYYRQFLDTTLHPTIVFKSIVKALEFGTLTGLLRNKGPQDMEKSFPSLQQFLNSRPEERPSIHRLVQFIRDNTNDEPMPCLRRDYGFKFCSQREHVTKLKALYTMILDRTEAIKLHNACQSGELREFAMAVLGYVDQPMRRLLQNDYPHPAIGFDNSMGLENYVKPLFKRTK</sequence>
<evidence type="ECO:0000256" key="1">
    <source>
        <dbReference type="SAM" id="MobiDB-lite"/>
    </source>
</evidence>
<accession>A0A8H7MLX2</accession>
<dbReference type="Proteomes" id="UP000651452">
    <property type="component" value="Unassembled WGS sequence"/>
</dbReference>
<proteinExistence type="predicted"/>
<evidence type="ECO:0000313" key="3">
    <source>
        <dbReference type="Proteomes" id="UP000651452"/>
    </source>
</evidence>
<dbReference type="EMBL" id="RZGK01000002">
    <property type="protein sequence ID" value="KAF9701919.1"/>
    <property type="molecule type" value="Genomic_DNA"/>
</dbReference>
<gene>
    <name evidence="2" type="ORF">EKO04_000301</name>
</gene>
<feature type="compositionally biased region" description="Polar residues" evidence="1">
    <location>
        <begin position="268"/>
        <end position="277"/>
    </location>
</feature>
<name>A0A8H7MLX2_9PLEO</name>
<dbReference type="AlphaFoldDB" id="A0A8H7MLX2"/>
<keyword evidence="3" id="KW-1185">Reference proteome</keyword>
<comment type="caution">
    <text evidence="2">The sequence shown here is derived from an EMBL/GenBank/DDBJ whole genome shotgun (WGS) entry which is preliminary data.</text>
</comment>
<dbReference type="OrthoDB" id="4851849at2759"/>